<dbReference type="AlphaFoldDB" id="A0A172TSG7"/>
<dbReference type="Gene3D" id="3.40.640.10">
    <property type="entry name" value="Type I PLP-dependent aspartate aminotransferase-like (Major domain)"/>
    <property type="match status" value="1"/>
</dbReference>
<comment type="similarity">
    <text evidence="3 8">Belongs to the class-V pyridoxal-phosphate-dependent aminotransferase family. Csd subfamily.</text>
</comment>
<name>A0A172TSG7_9BACT</name>
<dbReference type="STRING" id="1492898.SY85_04905"/>
<dbReference type="OrthoDB" id="9804366at2"/>
<dbReference type="GO" id="GO:0031071">
    <property type="term" value="F:cysteine desulfurase activity"/>
    <property type="evidence" value="ECO:0007669"/>
    <property type="project" value="UniProtKB-UniRule"/>
</dbReference>
<dbReference type="Proteomes" id="UP000077177">
    <property type="component" value="Chromosome"/>
</dbReference>
<dbReference type="InterPro" id="IPR010970">
    <property type="entry name" value="Cys_dSase_SufS"/>
</dbReference>
<dbReference type="Gene3D" id="3.90.1150.10">
    <property type="entry name" value="Aspartate Aminotransferase, domain 1"/>
    <property type="match status" value="1"/>
</dbReference>
<keyword evidence="11" id="KW-1185">Reference proteome</keyword>
<dbReference type="NCBIfam" id="TIGR01979">
    <property type="entry name" value="sufS"/>
    <property type="match status" value="1"/>
</dbReference>
<dbReference type="KEGG" id="fla:SY85_04905"/>
<dbReference type="PATRIC" id="fig|1492898.3.peg.1073"/>
<evidence type="ECO:0000313" key="11">
    <source>
        <dbReference type="Proteomes" id="UP000077177"/>
    </source>
</evidence>
<dbReference type="EMBL" id="CP011390">
    <property type="protein sequence ID" value="ANE49932.1"/>
    <property type="molecule type" value="Genomic_DNA"/>
</dbReference>
<comment type="function">
    <text evidence="2 8">Catalyzes the removal of elemental sulfur and selenium atoms from L-cysteine, L-cystine, L-selenocysteine, and L-selenocystine to produce L-alanine.</text>
</comment>
<dbReference type="Pfam" id="PF00266">
    <property type="entry name" value="Aminotran_5"/>
    <property type="match status" value="1"/>
</dbReference>
<evidence type="ECO:0000256" key="2">
    <source>
        <dbReference type="ARBA" id="ARBA00002824"/>
    </source>
</evidence>
<proteinExistence type="inferred from homology"/>
<evidence type="ECO:0000256" key="8">
    <source>
        <dbReference type="RuleBase" id="RU004506"/>
    </source>
</evidence>
<dbReference type="InterPro" id="IPR000192">
    <property type="entry name" value="Aminotrans_V_dom"/>
</dbReference>
<dbReference type="GO" id="GO:0006534">
    <property type="term" value="P:cysteine metabolic process"/>
    <property type="evidence" value="ECO:0007669"/>
    <property type="project" value="UniProtKB-UniRule"/>
</dbReference>
<gene>
    <name evidence="10" type="ORF">SY85_04905</name>
</gene>
<organism evidence="10 11">
    <name type="scientific">Flavisolibacter tropicus</name>
    <dbReference type="NCBI Taxonomy" id="1492898"/>
    <lineage>
        <taxon>Bacteria</taxon>
        <taxon>Pseudomonadati</taxon>
        <taxon>Bacteroidota</taxon>
        <taxon>Chitinophagia</taxon>
        <taxon>Chitinophagales</taxon>
        <taxon>Chitinophagaceae</taxon>
        <taxon>Flavisolibacter</taxon>
    </lineage>
</organism>
<evidence type="ECO:0000256" key="3">
    <source>
        <dbReference type="ARBA" id="ARBA00010447"/>
    </source>
</evidence>
<evidence type="ECO:0000256" key="5">
    <source>
        <dbReference type="ARBA" id="ARBA00022898"/>
    </source>
</evidence>
<dbReference type="PIRSF" id="PIRSF005572">
    <property type="entry name" value="NifS"/>
    <property type="match status" value="1"/>
</dbReference>
<dbReference type="PANTHER" id="PTHR43586:SF8">
    <property type="entry name" value="CYSTEINE DESULFURASE 1, CHLOROPLASTIC"/>
    <property type="match status" value="1"/>
</dbReference>
<evidence type="ECO:0000313" key="10">
    <source>
        <dbReference type="EMBL" id="ANE49932.1"/>
    </source>
</evidence>
<comment type="catalytic activity">
    <reaction evidence="6 8">
        <text>(sulfur carrier)-H + L-cysteine = (sulfur carrier)-SH + L-alanine</text>
        <dbReference type="Rhea" id="RHEA:43892"/>
        <dbReference type="Rhea" id="RHEA-COMP:14737"/>
        <dbReference type="Rhea" id="RHEA-COMP:14739"/>
        <dbReference type="ChEBI" id="CHEBI:29917"/>
        <dbReference type="ChEBI" id="CHEBI:35235"/>
        <dbReference type="ChEBI" id="CHEBI:57972"/>
        <dbReference type="ChEBI" id="CHEBI:64428"/>
        <dbReference type="EC" id="2.8.1.7"/>
    </reaction>
</comment>
<dbReference type="CDD" id="cd06453">
    <property type="entry name" value="SufS_like"/>
    <property type="match status" value="1"/>
</dbReference>
<dbReference type="RefSeq" id="WP_066402078.1">
    <property type="nucleotide sequence ID" value="NZ_CP011390.1"/>
</dbReference>
<keyword evidence="4 8" id="KW-0808">Transferase</keyword>
<sequence>MIEPAIIETSFDVYAIRQQFPVLNREVKGKPLVYFDNAATTQKPQVVIDALVNYYTGYNANIHRGIHTLAEEATAAFEATRDAIKEFVNAESREQIIFTKGTTEGINLVAQTWGRQNIQAGDEIIISNMEHHSNIVPWYILCQEKGAVLKVIPISDEGELDMEAFEKLLSPKTKLVSVVHVSNALGTINPVKTIIEKAHQVGALALVDGAQSTVHLDIDVQALGCDFFVFSSHKLYGPTGMGALYGKKDILEAMPVYQGGGEMIKEVYFDNIIYNDLPYKYEAGTPNIADAIAFKSALDFTKGIGKENIRQHENELLAYATAQLEAIPGLRIIGQAKQKISVISFVIDNVHPQDIGILLDNRGIAVRTGNHCAQPLMDRLCIRGTTRASFAMYNTKEEVDVLIAGLQKAIKLLA</sequence>
<dbReference type="InterPro" id="IPR015422">
    <property type="entry name" value="PyrdxlP-dep_Trfase_small"/>
</dbReference>
<protein>
    <recommendedName>
        <fullName evidence="8">Cysteine desulfurase</fullName>
        <ecNumber evidence="8">2.8.1.7</ecNumber>
    </recommendedName>
</protein>
<dbReference type="GO" id="GO:0030170">
    <property type="term" value="F:pyridoxal phosphate binding"/>
    <property type="evidence" value="ECO:0007669"/>
    <property type="project" value="UniProtKB-UniRule"/>
</dbReference>
<evidence type="ECO:0000259" key="9">
    <source>
        <dbReference type="Pfam" id="PF00266"/>
    </source>
</evidence>
<evidence type="ECO:0000256" key="6">
    <source>
        <dbReference type="ARBA" id="ARBA00050776"/>
    </source>
</evidence>
<dbReference type="PROSITE" id="PS00595">
    <property type="entry name" value="AA_TRANSFER_CLASS_5"/>
    <property type="match status" value="1"/>
</dbReference>
<dbReference type="InterPro" id="IPR015421">
    <property type="entry name" value="PyrdxlP-dep_Trfase_major"/>
</dbReference>
<evidence type="ECO:0000256" key="7">
    <source>
        <dbReference type="RuleBase" id="RU004504"/>
    </source>
</evidence>
<dbReference type="InterPro" id="IPR020578">
    <property type="entry name" value="Aminotrans_V_PyrdxlP_BS"/>
</dbReference>
<evidence type="ECO:0000256" key="4">
    <source>
        <dbReference type="ARBA" id="ARBA00022679"/>
    </source>
</evidence>
<dbReference type="PANTHER" id="PTHR43586">
    <property type="entry name" value="CYSTEINE DESULFURASE"/>
    <property type="match status" value="1"/>
</dbReference>
<dbReference type="InterPro" id="IPR016454">
    <property type="entry name" value="Cysteine_dSase"/>
</dbReference>
<dbReference type="InterPro" id="IPR015424">
    <property type="entry name" value="PyrdxlP-dep_Trfase"/>
</dbReference>
<reference evidence="11" key="1">
    <citation type="submission" date="2015-01" db="EMBL/GenBank/DDBJ databases">
        <title>Flavisolibacter sp./LCS9/ whole genome sequencing.</title>
        <authorList>
            <person name="Kim M.K."/>
            <person name="Srinivasan S."/>
            <person name="Lee J.-J."/>
        </authorList>
    </citation>
    <scope>NUCLEOTIDE SEQUENCE [LARGE SCALE GENOMIC DNA]</scope>
    <source>
        <strain evidence="11">LCS9</strain>
    </source>
</reference>
<feature type="domain" description="Aminotransferase class V" evidence="9">
    <location>
        <begin position="33"/>
        <end position="402"/>
    </location>
</feature>
<comment type="cofactor">
    <cofactor evidence="1 7">
        <name>pyridoxal 5'-phosphate</name>
        <dbReference type="ChEBI" id="CHEBI:597326"/>
    </cofactor>
</comment>
<accession>A0A172TSG7</accession>
<keyword evidence="5 8" id="KW-0663">Pyridoxal phosphate</keyword>
<dbReference type="SUPFAM" id="SSF53383">
    <property type="entry name" value="PLP-dependent transferases"/>
    <property type="match status" value="1"/>
</dbReference>
<dbReference type="EC" id="2.8.1.7" evidence="8"/>
<evidence type="ECO:0000256" key="1">
    <source>
        <dbReference type="ARBA" id="ARBA00001933"/>
    </source>
</evidence>
<reference evidence="10 11" key="2">
    <citation type="journal article" date="2016" name="Int. J. Syst. Evol. Microbiol.">
        <title>Flavisolibacter tropicus sp. nov., isolated from tropical soil.</title>
        <authorList>
            <person name="Lee J.J."/>
            <person name="Kang M.S."/>
            <person name="Kim G.S."/>
            <person name="Lee C.S."/>
            <person name="Lim S."/>
            <person name="Lee J."/>
            <person name="Roh S.H."/>
            <person name="Kang H."/>
            <person name="Ha J.M."/>
            <person name="Bae S."/>
            <person name="Jung H.Y."/>
            <person name="Kim M.K."/>
        </authorList>
    </citation>
    <scope>NUCLEOTIDE SEQUENCE [LARGE SCALE GENOMIC DNA]</scope>
    <source>
        <strain evidence="10 11">LCS9</strain>
    </source>
</reference>